<dbReference type="Gene3D" id="1.20.1280.50">
    <property type="match status" value="1"/>
</dbReference>
<dbReference type="STRING" id="218851.A0A2G5C138"/>
<dbReference type="Proteomes" id="UP000230069">
    <property type="component" value="Unassembled WGS sequence"/>
</dbReference>
<dbReference type="InterPro" id="IPR036047">
    <property type="entry name" value="F-box-like_dom_sf"/>
</dbReference>
<reference evidence="2 3" key="1">
    <citation type="submission" date="2017-09" db="EMBL/GenBank/DDBJ databases">
        <title>WGS assembly of Aquilegia coerulea Goldsmith.</title>
        <authorList>
            <person name="Hodges S."/>
            <person name="Kramer E."/>
            <person name="Nordborg M."/>
            <person name="Tomkins J."/>
            <person name="Borevitz J."/>
            <person name="Derieg N."/>
            <person name="Yan J."/>
            <person name="Mihaltcheva S."/>
            <person name="Hayes R.D."/>
            <person name="Rokhsar D."/>
        </authorList>
    </citation>
    <scope>NUCLEOTIDE SEQUENCE [LARGE SCALE GENOMIC DNA]</scope>
    <source>
        <strain evidence="3">cv. Goldsmith</strain>
    </source>
</reference>
<feature type="domain" description="F-box" evidence="1">
    <location>
        <begin position="6"/>
        <end position="60"/>
    </location>
</feature>
<evidence type="ECO:0000259" key="1">
    <source>
        <dbReference type="PROSITE" id="PS50181"/>
    </source>
</evidence>
<dbReference type="InterPro" id="IPR017451">
    <property type="entry name" value="F-box-assoc_interact_dom"/>
</dbReference>
<protein>
    <recommendedName>
        <fullName evidence="1">F-box domain-containing protein</fullName>
    </recommendedName>
</protein>
<evidence type="ECO:0000313" key="2">
    <source>
        <dbReference type="EMBL" id="PIA24965.1"/>
    </source>
</evidence>
<accession>A0A2G5C138</accession>
<dbReference type="PROSITE" id="PS50181">
    <property type="entry name" value="FBOX"/>
    <property type="match status" value="1"/>
</dbReference>
<keyword evidence="3" id="KW-1185">Reference proteome</keyword>
<dbReference type="NCBIfam" id="TIGR01640">
    <property type="entry name" value="F_box_assoc_1"/>
    <property type="match status" value="1"/>
</dbReference>
<gene>
    <name evidence="2" type="ORF">AQUCO_13600005v1</name>
</gene>
<dbReference type="CDD" id="cd09917">
    <property type="entry name" value="F-box_SF"/>
    <property type="match status" value="1"/>
</dbReference>
<evidence type="ECO:0000313" key="3">
    <source>
        <dbReference type="Proteomes" id="UP000230069"/>
    </source>
</evidence>
<dbReference type="AlphaFoldDB" id="A0A2G5C138"/>
<dbReference type="InterPro" id="IPR013187">
    <property type="entry name" value="F-box-assoc_dom_typ3"/>
</dbReference>
<sequence length="382" mass="44386">MTMKRPCFVQNIPEEIMSDIFSRLPIRDLFQCQLVCKDWYTNWTKLVSNPFLVNLHHSRINPDQDGSNFLIKCCSRSNICRVPFSKLCLVDHENYKTTLKTAFNIKFRLPLKQMTLVGSANGLLCLCLLPDEEIYYICNPITREVLKLPRACGLDMYLKKEISCSATPSGFVFDATTNTYKVIRTWYFADEIYGDTLLKTGVEIYTLGSGRWRRVNNIPTCFSYTPETMQVFVNGALHWHIYCQPDSEFYNCVGAKDIKSENFRAFKKPPDYGINKKRTLGVLKDYLCLMDDTIAGELVLWTMKDYGIENSWSKEYIVQKEVLAPLRIGPFKILRTVKQQQSVLFHGNEEFGCYDVRKGEFKHVRVDGIPWYFEEFEAVVHL</sequence>
<dbReference type="SUPFAM" id="SSF81383">
    <property type="entry name" value="F-box domain"/>
    <property type="match status" value="1"/>
</dbReference>
<dbReference type="PANTHER" id="PTHR31672:SF13">
    <property type="entry name" value="F-BOX PROTEIN CPR30-LIKE"/>
    <property type="match status" value="1"/>
</dbReference>
<dbReference type="PANTHER" id="PTHR31672">
    <property type="entry name" value="BNACNNG10540D PROTEIN"/>
    <property type="match status" value="1"/>
</dbReference>
<dbReference type="EMBL" id="KZ305149">
    <property type="protein sequence ID" value="PIA24965.1"/>
    <property type="molecule type" value="Genomic_DNA"/>
</dbReference>
<name>A0A2G5C138_AQUCA</name>
<proteinExistence type="predicted"/>
<dbReference type="InterPro" id="IPR001810">
    <property type="entry name" value="F-box_dom"/>
</dbReference>
<dbReference type="Pfam" id="PF12937">
    <property type="entry name" value="F-box-like"/>
    <property type="match status" value="1"/>
</dbReference>
<dbReference type="FunCoup" id="A0A2G5C138">
    <property type="interactions" value="627"/>
</dbReference>
<dbReference type="InParanoid" id="A0A2G5C138"/>
<dbReference type="OrthoDB" id="610337at2759"/>
<dbReference type="InterPro" id="IPR050796">
    <property type="entry name" value="SCF_F-box_component"/>
</dbReference>
<dbReference type="Pfam" id="PF08268">
    <property type="entry name" value="FBA_3"/>
    <property type="match status" value="1"/>
</dbReference>
<dbReference type="SMART" id="SM00256">
    <property type="entry name" value="FBOX"/>
    <property type="match status" value="1"/>
</dbReference>
<organism evidence="2 3">
    <name type="scientific">Aquilegia coerulea</name>
    <name type="common">Rocky mountain columbine</name>
    <dbReference type="NCBI Taxonomy" id="218851"/>
    <lineage>
        <taxon>Eukaryota</taxon>
        <taxon>Viridiplantae</taxon>
        <taxon>Streptophyta</taxon>
        <taxon>Embryophyta</taxon>
        <taxon>Tracheophyta</taxon>
        <taxon>Spermatophyta</taxon>
        <taxon>Magnoliopsida</taxon>
        <taxon>Ranunculales</taxon>
        <taxon>Ranunculaceae</taxon>
        <taxon>Thalictroideae</taxon>
        <taxon>Aquilegia</taxon>
    </lineage>
</organism>